<dbReference type="SUPFAM" id="SSF50494">
    <property type="entry name" value="Trypsin-like serine proteases"/>
    <property type="match status" value="1"/>
</dbReference>
<dbReference type="InterPro" id="IPR001254">
    <property type="entry name" value="Trypsin_dom"/>
</dbReference>
<dbReference type="InterPro" id="IPR035976">
    <property type="entry name" value="Sushi/SCR/CCP_sf"/>
</dbReference>
<proteinExistence type="predicted"/>
<feature type="domain" description="Sushi" evidence="12">
    <location>
        <begin position="299"/>
        <end position="357"/>
    </location>
</feature>
<reference evidence="14" key="1">
    <citation type="submission" date="2025-08" db="UniProtKB">
        <authorList>
            <consortium name="RefSeq"/>
        </authorList>
    </citation>
    <scope>IDENTIFICATION</scope>
    <source>
        <tissue evidence="14">Muscle</tissue>
    </source>
</reference>
<evidence type="ECO:0000256" key="1">
    <source>
        <dbReference type="ARBA" id="ARBA00022659"/>
    </source>
</evidence>
<dbReference type="Pfam" id="PF00084">
    <property type="entry name" value="Sushi"/>
    <property type="match status" value="4"/>
</dbReference>
<feature type="disulfide bond" evidence="7">
    <location>
        <begin position="446"/>
        <end position="473"/>
    </location>
</feature>
<feature type="disulfide bond" evidence="7">
    <location>
        <begin position="387"/>
        <end position="414"/>
    </location>
</feature>
<name>A0ABM1BJ21_LIMPO</name>
<dbReference type="InterPro" id="IPR043504">
    <property type="entry name" value="Peptidase_S1_PA_chymotrypsin"/>
</dbReference>
<feature type="domain" description="Sushi" evidence="12">
    <location>
        <begin position="118"/>
        <end position="186"/>
    </location>
</feature>
<evidence type="ECO:0000259" key="10">
    <source>
        <dbReference type="PROSITE" id="PS50240"/>
    </source>
</evidence>
<comment type="caution">
    <text evidence="7">Lacks conserved residue(s) required for the propagation of feature annotation.</text>
</comment>
<keyword evidence="3" id="KW-0677">Repeat</keyword>
<feature type="domain" description="Sushi" evidence="12">
    <location>
        <begin position="358"/>
        <end position="416"/>
    </location>
</feature>
<dbReference type="Pfam" id="PF00089">
    <property type="entry name" value="Trypsin"/>
    <property type="match status" value="1"/>
</dbReference>
<keyword evidence="13" id="KW-1185">Reference proteome</keyword>
<organism evidence="13 14">
    <name type="scientific">Limulus polyphemus</name>
    <name type="common">Atlantic horseshoe crab</name>
    <dbReference type="NCBI Taxonomy" id="6850"/>
    <lineage>
        <taxon>Eukaryota</taxon>
        <taxon>Metazoa</taxon>
        <taxon>Ecdysozoa</taxon>
        <taxon>Arthropoda</taxon>
        <taxon>Chelicerata</taxon>
        <taxon>Merostomata</taxon>
        <taxon>Xiphosura</taxon>
        <taxon>Limulidae</taxon>
        <taxon>Limulus</taxon>
    </lineage>
</organism>
<feature type="domain" description="Sushi" evidence="12">
    <location>
        <begin position="417"/>
        <end position="475"/>
    </location>
</feature>
<feature type="signal peptide" evidence="9">
    <location>
        <begin position="1"/>
        <end position="36"/>
    </location>
</feature>
<evidence type="ECO:0000256" key="3">
    <source>
        <dbReference type="ARBA" id="ARBA00022737"/>
    </source>
</evidence>
<dbReference type="PROSITE" id="PS00135">
    <property type="entry name" value="TRYPSIN_SER"/>
    <property type="match status" value="1"/>
</dbReference>
<dbReference type="InterPro" id="IPR018114">
    <property type="entry name" value="TRYPSIN_HIS"/>
</dbReference>
<dbReference type="GeneID" id="106467202"/>
<keyword evidence="4" id="KW-0353">Hemolymph clotting</keyword>
<dbReference type="PROSITE" id="PS50835">
    <property type="entry name" value="IG_LIKE"/>
    <property type="match status" value="1"/>
</dbReference>
<dbReference type="InterPro" id="IPR001314">
    <property type="entry name" value="Peptidase_S1A"/>
</dbReference>
<feature type="domain" description="Sushi" evidence="12">
    <location>
        <begin position="476"/>
        <end position="534"/>
    </location>
</feature>
<dbReference type="InterPro" id="IPR013783">
    <property type="entry name" value="Ig-like_fold"/>
</dbReference>
<keyword evidence="1 7" id="KW-0768">Sushi</keyword>
<feature type="disulfide bond" evidence="7">
    <location>
        <begin position="505"/>
        <end position="532"/>
    </location>
</feature>
<evidence type="ECO:0000256" key="4">
    <source>
        <dbReference type="ARBA" id="ARBA00022820"/>
    </source>
</evidence>
<feature type="domain" description="Ig-like" evidence="11">
    <location>
        <begin position="199"/>
        <end position="300"/>
    </location>
</feature>
<dbReference type="Gene3D" id="2.10.70.10">
    <property type="entry name" value="Complement Module, domain 1"/>
    <property type="match status" value="5"/>
</dbReference>
<dbReference type="InterPro" id="IPR007110">
    <property type="entry name" value="Ig-like_dom"/>
</dbReference>
<dbReference type="SUPFAM" id="SSF57535">
    <property type="entry name" value="Complement control module/SCR domain"/>
    <property type="match status" value="4"/>
</dbReference>
<dbReference type="InterPro" id="IPR033116">
    <property type="entry name" value="TRYPSIN_SER"/>
</dbReference>
<evidence type="ECO:0000256" key="6">
    <source>
        <dbReference type="ARBA" id="ARBA00023180"/>
    </source>
</evidence>
<dbReference type="InterPro" id="IPR009003">
    <property type="entry name" value="Peptidase_S1_PA"/>
</dbReference>
<evidence type="ECO:0000256" key="8">
    <source>
        <dbReference type="RuleBase" id="RU363034"/>
    </source>
</evidence>
<dbReference type="SMART" id="SM00020">
    <property type="entry name" value="Tryp_SPc"/>
    <property type="match status" value="1"/>
</dbReference>
<feature type="disulfide bond" evidence="7">
    <location>
        <begin position="328"/>
        <end position="355"/>
    </location>
</feature>
<dbReference type="Proteomes" id="UP000694941">
    <property type="component" value="Unplaced"/>
</dbReference>
<dbReference type="Gene3D" id="2.60.40.10">
    <property type="entry name" value="Immunoglobulins"/>
    <property type="match status" value="1"/>
</dbReference>
<sequence length="822" mass="91676">MLSKRIHRSFWMTRSFKKLNMCFILFCLVTFYQVDAIHVADGFRTLGGCSQPEVVVNGSRMLDRGGIDFGSIQEVQFFGIIGPFGYKRVCKIRCTDGAWVGPLCAVDEDNKMFQPLLRQCVLRPTDAELVISYEGKVLTLDQKIRLPHGIKLSMRCSEVGMYKFIGNKTVECTNGQWSSPFPHCFPTTLHTNFSDEAPPTITYNVAAGDLDVTMDGRMVILPNSTVHFDCLFHRERGHPEWTWTTENRQYPCGWAISEEERSWKYRLSIYYASAIDTGTITCKTPRGQDNSIEIIVKDLSCPPISSIDHKRVMAIEGTRLHSKARFACVEGYVLRGEEEITCTAVGRWSHAVPVCEVIQCPLIVTESPHLIISTRNHTFGTNVNFSCLTGYRLVGPSTVTCLRNETWSDSPPVCEVIKCKPPVPPANGRILDEGRYLPANVVTYTCHIGFVLIGSSFTMCNTDGQWSHPPPLCRPACEFPGQPSNGRVLPTKFQYDIDEFVVVRCSKGFFRLGPRKLQCTSLGHWSSSLPHCRPYRDKLLGCCGMKKTRLERQNSDVLPHTQLPNQNDSYPIVAIVGGYFATPHSWPWAIAIFIKPYSSETIGCGGALINQKYVLTAAHCVVDADKQRKPSELFVKAGAHNLLNSGTDFQVSKVIVHQGYKSSVAYHDIALLKLSVDITYNDIIKPICLPVGRLAYQDFEGRLATVVGWGDTSYGGTSSDILQEIKLPIVNFRDCNIAYQQILRQNLPYGITDRLICAGYKEGGKDACQGDSGGPLMLQDQNTGSWLLEGVVSFGYQCARPNTPGVYTRVSSYMNWISANAI</sequence>
<dbReference type="PRINTS" id="PR00722">
    <property type="entry name" value="CHYMOTRYPSIN"/>
</dbReference>
<keyword evidence="2 9" id="KW-0732">Signal</keyword>
<dbReference type="PROSITE" id="PS00134">
    <property type="entry name" value="TRYPSIN_HIS"/>
    <property type="match status" value="1"/>
</dbReference>
<keyword evidence="5 7" id="KW-1015">Disulfide bond</keyword>
<evidence type="ECO:0000259" key="11">
    <source>
        <dbReference type="PROSITE" id="PS50835"/>
    </source>
</evidence>
<dbReference type="InterPro" id="IPR000436">
    <property type="entry name" value="Sushi_SCR_CCP_dom"/>
</dbReference>
<keyword evidence="8" id="KW-0645">Protease</keyword>
<dbReference type="PANTHER" id="PTHR46393">
    <property type="entry name" value="SUSHI DOMAIN-CONTAINING PROTEIN"/>
    <property type="match status" value="1"/>
</dbReference>
<dbReference type="PANTHER" id="PTHR46393:SF7">
    <property type="entry name" value="COMPLEMENT C2"/>
    <property type="match status" value="1"/>
</dbReference>
<evidence type="ECO:0000256" key="7">
    <source>
        <dbReference type="PROSITE-ProRule" id="PRU00302"/>
    </source>
</evidence>
<dbReference type="PROSITE" id="PS50923">
    <property type="entry name" value="SUSHI"/>
    <property type="match status" value="5"/>
</dbReference>
<keyword evidence="8" id="KW-0720">Serine protease</keyword>
<accession>A0ABM1BJ21</accession>
<protein>
    <submittedName>
        <fullName evidence="14">Locomotion-related protein Hikaru genki-like</fullName>
    </submittedName>
</protein>
<keyword evidence="8" id="KW-0378">Hydrolase</keyword>
<keyword evidence="6" id="KW-0325">Glycoprotein</keyword>
<evidence type="ECO:0000313" key="13">
    <source>
        <dbReference type="Proteomes" id="UP000694941"/>
    </source>
</evidence>
<dbReference type="SMART" id="SM00032">
    <property type="entry name" value="CCP"/>
    <property type="match status" value="5"/>
</dbReference>
<dbReference type="Gene3D" id="2.40.10.10">
    <property type="entry name" value="Trypsin-like serine proteases"/>
    <property type="match status" value="1"/>
</dbReference>
<dbReference type="CDD" id="cd00033">
    <property type="entry name" value="CCP"/>
    <property type="match status" value="5"/>
</dbReference>
<dbReference type="PROSITE" id="PS50240">
    <property type="entry name" value="TRYPSIN_DOM"/>
    <property type="match status" value="1"/>
</dbReference>
<feature type="domain" description="Peptidase S1" evidence="10">
    <location>
        <begin position="575"/>
        <end position="822"/>
    </location>
</feature>
<evidence type="ECO:0000259" key="12">
    <source>
        <dbReference type="PROSITE" id="PS50923"/>
    </source>
</evidence>
<feature type="chain" id="PRO_5046022775" evidence="9">
    <location>
        <begin position="37"/>
        <end position="822"/>
    </location>
</feature>
<evidence type="ECO:0000256" key="2">
    <source>
        <dbReference type="ARBA" id="ARBA00022729"/>
    </source>
</evidence>
<evidence type="ECO:0000256" key="9">
    <source>
        <dbReference type="SAM" id="SignalP"/>
    </source>
</evidence>
<evidence type="ECO:0000256" key="5">
    <source>
        <dbReference type="ARBA" id="ARBA00023157"/>
    </source>
</evidence>
<dbReference type="RefSeq" id="XP_013782981.2">
    <property type="nucleotide sequence ID" value="XM_013927527.2"/>
</dbReference>
<gene>
    <name evidence="14" type="primary">LOC106467202</name>
</gene>
<dbReference type="CDD" id="cd00190">
    <property type="entry name" value="Tryp_SPc"/>
    <property type="match status" value="1"/>
</dbReference>
<evidence type="ECO:0000313" key="14">
    <source>
        <dbReference type="RefSeq" id="XP_013782981.2"/>
    </source>
</evidence>